<evidence type="ECO:0000313" key="2">
    <source>
        <dbReference type="EMBL" id="MFC3511015.1"/>
    </source>
</evidence>
<feature type="region of interest" description="Disordered" evidence="1">
    <location>
        <begin position="1"/>
        <end position="25"/>
    </location>
</feature>
<accession>A0ABV7QG72</accession>
<dbReference type="Proteomes" id="UP001595764">
    <property type="component" value="Unassembled WGS sequence"/>
</dbReference>
<dbReference type="RefSeq" id="WP_377869952.1">
    <property type="nucleotide sequence ID" value="NZ_JBHMAY010000017.1"/>
</dbReference>
<gene>
    <name evidence="2" type="ORF">ACFORO_12635</name>
</gene>
<protein>
    <submittedName>
        <fullName evidence="2">Uncharacterized protein</fullName>
    </submittedName>
</protein>
<dbReference type="EMBL" id="JBHRWI010000016">
    <property type="protein sequence ID" value="MFC3511015.1"/>
    <property type="molecule type" value="Genomic_DNA"/>
</dbReference>
<proteinExistence type="predicted"/>
<reference evidence="3" key="1">
    <citation type="journal article" date="2019" name="Int. J. Syst. Evol. Microbiol.">
        <title>The Global Catalogue of Microorganisms (GCM) 10K type strain sequencing project: providing services to taxonomists for standard genome sequencing and annotation.</title>
        <authorList>
            <consortium name="The Broad Institute Genomics Platform"/>
            <consortium name="The Broad Institute Genome Sequencing Center for Infectious Disease"/>
            <person name="Wu L."/>
            <person name="Ma J."/>
        </authorList>
    </citation>
    <scope>NUCLEOTIDE SEQUENCE [LARGE SCALE GENOMIC DNA]</scope>
    <source>
        <strain evidence="3">CGMCC 4.7682</strain>
    </source>
</reference>
<organism evidence="2 3">
    <name type="scientific">Amycolatopsis halotolerans</name>
    <dbReference type="NCBI Taxonomy" id="330083"/>
    <lineage>
        <taxon>Bacteria</taxon>
        <taxon>Bacillati</taxon>
        <taxon>Actinomycetota</taxon>
        <taxon>Actinomycetes</taxon>
        <taxon>Pseudonocardiales</taxon>
        <taxon>Pseudonocardiaceae</taxon>
        <taxon>Amycolatopsis</taxon>
    </lineage>
</organism>
<name>A0ABV7QG72_9PSEU</name>
<comment type="caution">
    <text evidence="2">The sequence shown here is derived from an EMBL/GenBank/DDBJ whole genome shotgun (WGS) entry which is preliminary data.</text>
</comment>
<keyword evidence="3" id="KW-1185">Reference proteome</keyword>
<sequence>MPVVRLGNTGAVHGPHDEEVGRPTIELPGNRITTAAIPDSYTRQEAIRTIWHPDGLWQQHSTAAAPDWVECDDDPELATALGIIYGCPVGRPEDWETAE</sequence>
<evidence type="ECO:0000313" key="3">
    <source>
        <dbReference type="Proteomes" id="UP001595764"/>
    </source>
</evidence>
<evidence type="ECO:0000256" key="1">
    <source>
        <dbReference type="SAM" id="MobiDB-lite"/>
    </source>
</evidence>